<dbReference type="NCBIfam" id="NF008137">
    <property type="entry name" value="PRK10885.1"/>
    <property type="match status" value="1"/>
</dbReference>
<keyword evidence="5" id="KW-0548">Nucleotidyltransferase</keyword>
<dbReference type="PIRSF" id="PIRSF000813">
    <property type="entry name" value="CCA_bact"/>
    <property type="match status" value="1"/>
</dbReference>
<evidence type="ECO:0000256" key="1">
    <source>
        <dbReference type="ARBA" id="ARBA00001946"/>
    </source>
</evidence>
<dbReference type="EMBL" id="CP004885">
    <property type="protein sequence ID" value="AGX87150.1"/>
    <property type="molecule type" value="Genomic_DNA"/>
</dbReference>
<evidence type="ECO:0000256" key="9">
    <source>
        <dbReference type="ARBA" id="ARBA00022840"/>
    </source>
</evidence>
<comment type="cofactor">
    <cofactor evidence="1">
        <name>Mg(2+)</name>
        <dbReference type="ChEBI" id="CHEBI:18420"/>
    </cofactor>
</comment>
<keyword evidence="9" id="KW-0067">ATP-binding</keyword>
<dbReference type="GO" id="GO:0004810">
    <property type="term" value="F:CCA tRNA nucleotidyltransferase activity"/>
    <property type="evidence" value="ECO:0007669"/>
    <property type="project" value="InterPro"/>
</dbReference>
<dbReference type="GO" id="GO:0046872">
    <property type="term" value="F:metal ion binding"/>
    <property type="evidence" value="ECO:0007669"/>
    <property type="project" value="UniProtKB-KW"/>
</dbReference>
<evidence type="ECO:0000256" key="4">
    <source>
        <dbReference type="ARBA" id="ARBA00022694"/>
    </source>
</evidence>
<evidence type="ECO:0000313" key="14">
    <source>
        <dbReference type="EMBL" id="AGX87150.1"/>
    </source>
</evidence>
<comment type="similarity">
    <text evidence="12">Belongs to the tRNA nucleotidyltransferase/poly(A) polymerase family.</text>
</comment>
<dbReference type="GO" id="GO:0003723">
    <property type="term" value="F:RNA binding"/>
    <property type="evidence" value="ECO:0007669"/>
    <property type="project" value="UniProtKB-KW"/>
</dbReference>
<evidence type="ECO:0000256" key="12">
    <source>
        <dbReference type="RuleBase" id="RU003953"/>
    </source>
</evidence>
<keyword evidence="10" id="KW-0460">Magnesium</keyword>
<gene>
    <name evidence="14" type="ORF">Cenrod_1056</name>
</gene>
<feature type="domain" description="HD" evidence="13">
    <location>
        <begin position="243"/>
        <end position="344"/>
    </location>
</feature>
<dbReference type="PANTHER" id="PTHR47545:SF1">
    <property type="entry name" value="MULTIFUNCTIONAL CCA PROTEIN"/>
    <property type="match status" value="1"/>
</dbReference>
<keyword evidence="7" id="KW-0547">Nucleotide-binding</keyword>
<evidence type="ECO:0000256" key="3">
    <source>
        <dbReference type="ARBA" id="ARBA00022679"/>
    </source>
</evidence>
<keyword evidence="2" id="KW-0533">Nickel</keyword>
<dbReference type="InterPro" id="IPR006674">
    <property type="entry name" value="HD_domain"/>
</dbReference>
<keyword evidence="3 12" id="KW-0808">Transferase</keyword>
<dbReference type="Pfam" id="PF12627">
    <property type="entry name" value="PolyA_pol_RNAbd"/>
    <property type="match status" value="1"/>
</dbReference>
<dbReference type="SUPFAM" id="SSF81301">
    <property type="entry name" value="Nucleotidyltransferase"/>
    <property type="match status" value="1"/>
</dbReference>
<keyword evidence="4" id="KW-0819">tRNA processing</keyword>
<organism evidence="14 15">
    <name type="scientific">Candidatus Symbiobacter mobilis CR</name>
    <dbReference type="NCBI Taxonomy" id="946483"/>
    <lineage>
        <taxon>Bacteria</taxon>
        <taxon>Pseudomonadati</taxon>
        <taxon>Pseudomonadota</taxon>
        <taxon>Betaproteobacteria</taxon>
        <taxon>Burkholderiales</taxon>
        <taxon>Comamonadaceae</taxon>
    </lineage>
</organism>
<evidence type="ECO:0000256" key="5">
    <source>
        <dbReference type="ARBA" id="ARBA00022695"/>
    </source>
</evidence>
<accession>U5N767</accession>
<name>U5N767_9BURK</name>
<keyword evidence="8" id="KW-0692">RNA repair</keyword>
<dbReference type="InterPro" id="IPR032828">
    <property type="entry name" value="PolyA_RNA-bd"/>
</dbReference>
<evidence type="ECO:0000313" key="15">
    <source>
        <dbReference type="Proteomes" id="UP000017184"/>
    </source>
</evidence>
<dbReference type="InterPro" id="IPR043519">
    <property type="entry name" value="NT_sf"/>
</dbReference>
<dbReference type="RefSeq" id="WP_022771968.1">
    <property type="nucleotide sequence ID" value="NC_022576.1"/>
</dbReference>
<evidence type="ECO:0000256" key="6">
    <source>
        <dbReference type="ARBA" id="ARBA00022723"/>
    </source>
</evidence>
<dbReference type="PATRIC" id="fig|946483.4.peg.1060"/>
<reference evidence="14 15" key="1">
    <citation type="journal article" date="2013" name="Genome Biol.">
        <title>Genomic analysis reveals key aspects of prokaryotic symbiosis in the phototrophic consortium "Chlorochromatium aggregatum".</title>
        <authorList>
            <person name="Liu Z."/>
            <person name="Muller J."/>
            <person name="Li T."/>
            <person name="Alvey R.M."/>
            <person name="Vogl K."/>
            <person name="Frigaard N.U."/>
            <person name="Rockwell N.C."/>
            <person name="Boyd E.S."/>
            <person name="Tomsho L.P."/>
            <person name="Schuster S.C."/>
            <person name="Henke P."/>
            <person name="Rohde M."/>
            <person name="Overmann J."/>
            <person name="Bryant D.A."/>
        </authorList>
    </citation>
    <scope>NUCLEOTIDE SEQUENCE [LARGE SCALE GENOMIC DNA]</scope>
    <source>
        <strain evidence="14">CR</strain>
    </source>
</reference>
<dbReference type="GO" id="GO:0001680">
    <property type="term" value="P:tRNA 3'-terminal CCA addition"/>
    <property type="evidence" value="ECO:0007669"/>
    <property type="project" value="InterPro"/>
</dbReference>
<dbReference type="Gene3D" id="3.30.460.10">
    <property type="entry name" value="Beta Polymerase, domain 2"/>
    <property type="match status" value="1"/>
</dbReference>
<evidence type="ECO:0000256" key="10">
    <source>
        <dbReference type="ARBA" id="ARBA00022842"/>
    </source>
</evidence>
<evidence type="ECO:0000256" key="11">
    <source>
        <dbReference type="ARBA" id="ARBA00022884"/>
    </source>
</evidence>
<dbReference type="InterPro" id="IPR002646">
    <property type="entry name" value="PolA_pol_head_dom"/>
</dbReference>
<dbReference type="eggNOG" id="COG0617">
    <property type="taxonomic scope" value="Bacteria"/>
</dbReference>
<dbReference type="InterPro" id="IPR012006">
    <property type="entry name" value="CCA_bact"/>
</dbReference>
<dbReference type="SUPFAM" id="SSF81891">
    <property type="entry name" value="Poly A polymerase C-terminal region-like"/>
    <property type="match status" value="1"/>
</dbReference>
<keyword evidence="15" id="KW-1185">Reference proteome</keyword>
<keyword evidence="11 12" id="KW-0694">RNA-binding</keyword>
<dbReference type="InterPro" id="IPR050124">
    <property type="entry name" value="tRNA_CCA-adding_enzyme"/>
</dbReference>
<protein>
    <submittedName>
        <fullName evidence="14">tRNA nucleotidyltransferase</fullName>
    </submittedName>
</protein>
<dbReference type="Pfam" id="PF01966">
    <property type="entry name" value="HD"/>
    <property type="match status" value="1"/>
</dbReference>
<dbReference type="PROSITE" id="PS51831">
    <property type="entry name" value="HD"/>
    <property type="match status" value="1"/>
</dbReference>
<evidence type="ECO:0000256" key="8">
    <source>
        <dbReference type="ARBA" id="ARBA00022800"/>
    </source>
</evidence>
<dbReference type="Proteomes" id="UP000017184">
    <property type="component" value="Chromosome"/>
</dbReference>
<sequence>MRMYLVGGAVRDALLGKAVVDHDWVVVGATPAQMLAAGFLPVGRDFPVFLHPTTREEYALARTERKVGKGYHGFVFHAEESVTLEADLARRDLTINAMAVPAEDVPEWEADIRCDPERTVMQIIDPFDGRGDVQRKLLRHVGEAFREDPVRILRIARFAAALPDFRIAPETGNILAEMVRGGEADHLVAERVWQELARGLMQPKPSRMLDVLHRCGALAIVLPELDRLWGVPQCPVAHPEGDVGTHVGMVLDDSATQGCSLEVRLACLLHDVGKGSTPVRALPHHPGHEERAKELIEAVSRRWKLPARCRELALVVAREHGAIHRCRALDAGALVGLLARIDAFRRPQRLEEVLQACACDARGRQGHAAQPYPQGEWLRNVYSAASAVDARAIALQAQPQGGEHVGTLLHQARVQAVEAWLHANAAAGAEDGVVQDIGREGKETA</sequence>
<dbReference type="KEGG" id="cbx:Cenrod_1056"/>
<dbReference type="PANTHER" id="PTHR47545">
    <property type="entry name" value="MULTIFUNCTIONAL CCA PROTEIN"/>
    <property type="match status" value="1"/>
</dbReference>
<evidence type="ECO:0000256" key="7">
    <source>
        <dbReference type="ARBA" id="ARBA00022741"/>
    </source>
</evidence>
<dbReference type="GO" id="GO:0005524">
    <property type="term" value="F:ATP binding"/>
    <property type="evidence" value="ECO:0007669"/>
    <property type="project" value="UniProtKB-KW"/>
</dbReference>
<evidence type="ECO:0000256" key="2">
    <source>
        <dbReference type="ARBA" id="ARBA00022596"/>
    </source>
</evidence>
<evidence type="ECO:0000259" key="13">
    <source>
        <dbReference type="PROSITE" id="PS51831"/>
    </source>
</evidence>
<dbReference type="GO" id="GO:0042245">
    <property type="term" value="P:RNA repair"/>
    <property type="evidence" value="ECO:0007669"/>
    <property type="project" value="UniProtKB-KW"/>
</dbReference>
<dbReference type="HOGENOM" id="CLU_015961_1_1_4"/>
<dbReference type="Gene3D" id="1.10.3090.10">
    <property type="entry name" value="cca-adding enzyme, domain 2"/>
    <property type="match status" value="1"/>
</dbReference>
<dbReference type="Pfam" id="PF01743">
    <property type="entry name" value="PolyA_pol"/>
    <property type="match status" value="1"/>
</dbReference>
<dbReference type="OrthoDB" id="9805698at2"/>
<proteinExistence type="inferred from homology"/>
<dbReference type="AlphaFoldDB" id="U5N767"/>
<dbReference type="STRING" id="946483.Cenrod_1056"/>
<keyword evidence="6" id="KW-0479">Metal-binding</keyword>